<organism evidence="3 4">
    <name type="scientific">Paenibacillus vini</name>
    <dbReference type="NCBI Taxonomy" id="1476024"/>
    <lineage>
        <taxon>Bacteria</taxon>
        <taxon>Bacillati</taxon>
        <taxon>Bacillota</taxon>
        <taxon>Bacilli</taxon>
        <taxon>Bacillales</taxon>
        <taxon>Paenibacillaceae</taxon>
        <taxon>Paenibacillus</taxon>
    </lineage>
</organism>
<evidence type="ECO:0000256" key="1">
    <source>
        <dbReference type="SAM" id="MobiDB-lite"/>
    </source>
</evidence>
<evidence type="ECO:0000313" key="4">
    <source>
        <dbReference type="Proteomes" id="UP000679992"/>
    </source>
</evidence>
<dbReference type="Proteomes" id="UP000679992">
    <property type="component" value="Unassembled WGS sequence"/>
</dbReference>
<keyword evidence="2" id="KW-0732">Signal</keyword>
<gene>
    <name evidence="3" type="ORF">J42TS3_15050</name>
</gene>
<evidence type="ECO:0008006" key="5">
    <source>
        <dbReference type="Google" id="ProtNLM"/>
    </source>
</evidence>
<comment type="caution">
    <text evidence="3">The sequence shown here is derived from an EMBL/GenBank/DDBJ whole genome shotgun (WGS) entry which is preliminary data.</text>
</comment>
<proteinExistence type="predicted"/>
<evidence type="ECO:0000256" key="2">
    <source>
        <dbReference type="SAM" id="SignalP"/>
    </source>
</evidence>
<feature type="signal peptide" evidence="2">
    <location>
        <begin position="1"/>
        <end position="24"/>
    </location>
</feature>
<feature type="compositionally biased region" description="Polar residues" evidence="1">
    <location>
        <begin position="61"/>
        <end position="71"/>
    </location>
</feature>
<reference evidence="3 4" key="1">
    <citation type="submission" date="2021-03" db="EMBL/GenBank/DDBJ databases">
        <title>Antimicrobial resistance genes in bacteria isolated from Japanese honey, and their potential for conferring macrolide and lincosamide resistance in the American foulbrood pathogen Paenibacillus larvae.</title>
        <authorList>
            <person name="Okamoto M."/>
            <person name="Kumagai M."/>
            <person name="Kanamori H."/>
            <person name="Takamatsu D."/>
        </authorList>
    </citation>
    <scope>NUCLEOTIDE SEQUENCE [LARGE SCALE GENOMIC DNA]</scope>
    <source>
        <strain evidence="3 4">J42TS3</strain>
    </source>
</reference>
<feature type="chain" id="PRO_5045750392" description="FAD/FMN-containing dehydrogenase" evidence="2">
    <location>
        <begin position="25"/>
        <end position="82"/>
    </location>
</feature>
<evidence type="ECO:0000313" key="3">
    <source>
        <dbReference type="EMBL" id="GIP52470.1"/>
    </source>
</evidence>
<protein>
    <recommendedName>
        <fullName evidence="5">FAD/FMN-containing dehydrogenase</fullName>
    </recommendedName>
</protein>
<sequence length="82" mass="8976">MNKKWIAGLGAILLTLGIGTAVYAADGTPSFGDMLPFMQKMHPQLSEGELNQMYQNCHQGNGMQQSGTMMQSGYRFDDTSNL</sequence>
<accession>A0ABQ4M914</accession>
<dbReference type="RefSeq" id="WP_213654252.1">
    <property type="nucleotide sequence ID" value="NZ_BOSL01000003.1"/>
</dbReference>
<keyword evidence="4" id="KW-1185">Reference proteome</keyword>
<dbReference type="EMBL" id="BOSL01000003">
    <property type="protein sequence ID" value="GIP52470.1"/>
    <property type="molecule type" value="Genomic_DNA"/>
</dbReference>
<feature type="region of interest" description="Disordered" evidence="1">
    <location>
        <begin position="61"/>
        <end position="82"/>
    </location>
</feature>
<name>A0ABQ4M914_9BACL</name>